<feature type="compositionally biased region" description="Polar residues" evidence="1">
    <location>
        <begin position="12"/>
        <end position="21"/>
    </location>
</feature>
<feature type="region of interest" description="Disordered" evidence="1">
    <location>
        <begin position="1"/>
        <end position="39"/>
    </location>
</feature>
<dbReference type="Proteomes" id="UP000467322">
    <property type="component" value="Unassembled WGS sequence"/>
</dbReference>
<name>A0A845M1E9_9RHOB</name>
<protein>
    <submittedName>
        <fullName evidence="2">Uncharacterized protein</fullName>
    </submittedName>
</protein>
<dbReference type="EMBL" id="WTUX01000011">
    <property type="protein sequence ID" value="MZR13396.1"/>
    <property type="molecule type" value="Genomic_DNA"/>
</dbReference>
<proteinExistence type="predicted"/>
<organism evidence="2 3">
    <name type="scientific">Maritimibacter harenae</name>
    <dbReference type="NCBI Taxonomy" id="2606218"/>
    <lineage>
        <taxon>Bacteria</taxon>
        <taxon>Pseudomonadati</taxon>
        <taxon>Pseudomonadota</taxon>
        <taxon>Alphaproteobacteria</taxon>
        <taxon>Rhodobacterales</taxon>
        <taxon>Roseobacteraceae</taxon>
        <taxon>Maritimibacter</taxon>
    </lineage>
</organism>
<evidence type="ECO:0000313" key="2">
    <source>
        <dbReference type="EMBL" id="MZR13396.1"/>
    </source>
</evidence>
<dbReference type="AlphaFoldDB" id="A0A845M1E9"/>
<gene>
    <name evidence="2" type="ORF">GQE99_10245</name>
</gene>
<comment type="caution">
    <text evidence="2">The sequence shown here is derived from an EMBL/GenBank/DDBJ whole genome shotgun (WGS) entry which is preliminary data.</text>
</comment>
<sequence length="187" mass="21385">MRHEDIGDRNRANAQKSTGPRTNRGKAVVAGNARRHGATAKPDPWAVMTWYAIILDEPDVFSSGSVIPRSDREVAALTLAQSEAALAQAKQSLIDFEEGWEAPCESLEDLRNMRDHIREVLLEHDVTTRDMRRAMVLLDKIRRHEENDTAIGGKRHRLLQRYHREARSRRRRAFEAWIEVNSPGEEA</sequence>
<evidence type="ECO:0000256" key="1">
    <source>
        <dbReference type="SAM" id="MobiDB-lite"/>
    </source>
</evidence>
<feature type="compositionally biased region" description="Basic and acidic residues" evidence="1">
    <location>
        <begin position="1"/>
        <end position="11"/>
    </location>
</feature>
<accession>A0A845M1E9</accession>
<keyword evidence="3" id="KW-1185">Reference proteome</keyword>
<evidence type="ECO:0000313" key="3">
    <source>
        <dbReference type="Proteomes" id="UP000467322"/>
    </source>
</evidence>
<dbReference type="RefSeq" id="WP_161351483.1">
    <property type="nucleotide sequence ID" value="NZ_WTUX01000011.1"/>
</dbReference>
<reference evidence="2 3" key="1">
    <citation type="submission" date="2019-12" db="EMBL/GenBank/DDBJ databases">
        <title>Maritimibacter sp. nov. sp. isolated from sea sand.</title>
        <authorList>
            <person name="Kim J."/>
            <person name="Jeong S.E."/>
            <person name="Jung H.S."/>
            <person name="Jeon C.O."/>
        </authorList>
    </citation>
    <scope>NUCLEOTIDE SEQUENCE [LARGE SCALE GENOMIC DNA]</scope>
    <source>
        <strain evidence="2 3">DP07</strain>
    </source>
</reference>